<sequence>MSPSKAMNLKTFSYRAAFRLRNRKRSAWGLGPKYTDLPELSQQYSMNCDNHLHGDDSSWLITSCFHNQRLAQELKGRLSLPGSWFWACIKAQRAAESSHSLFAFRELLIELLKKKNDSHQRYWFCWPLSLCLYGKWRSSSRDIPICPSRPPVGLYNGRHYLRTIHCQERSSQPMGVSKPVQAQLSLTWIQPFGKFPCCDKTPLRRKGPRTRTAPKYTDLYELSHQVPVSCNNHVNGDTSSCSKRISFTFAGYLESLEEDQRQMNDEKKEEEEVVIDCRDPVLDKICLTKHNVQYTILLR</sequence>
<protein>
    <submittedName>
        <fullName evidence="1">Uncharacterized protein</fullName>
    </submittedName>
</protein>
<reference evidence="1 2" key="1">
    <citation type="submission" date="2021-06" db="EMBL/GenBank/DDBJ databases">
        <title>Caerostris extrusa draft genome.</title>
        <authorList>
            <person name="Kono N."/>
            <person name="Arakawa K."/>
        </authorList>
    </citation>
    <scope>NUCLEOTIDE SEQUENCE [LARGE SCALE GENOMIC DNA]</scope>
</reference>
<gene>
    <name evidence="1" type="ORF">CEXT_300971</name>
</gene>
<accession>A0AAV4MS17</accession>
<evidence type="ECO:0000313" key="1">
    <source>
        <dbReference type="EMBL" id="GIX74745.1"/>
    </source>
</evidence>
<proteinExistence type="predicted"/>
<comment type="caution">
    <text evidence="1">The sequence shown here is derived from an EMBL/GenBank/DDBJ whole genome shotgun (WGS) entry which is preliminary data.</text>
</comment>
<keyword evidence="2" id="KW-1185">Reference proteome</keyword>
<dbReference type="EMBL" id="BPLR01002523">
    <property type="protein sequence ID" value="GIX74745.1"/>
    <property type="molecule type" value="Genomic_DNA"/>
</dbReference>
<evidence type="ECO:0000313" key="2">
    <source>
        <dbReference type="Proteomes" id="UP001054945"/>
    </source>
</evidence>
<dbReference type="Proteomes" id="UP001054945">
    <property type="component" value="Unassembled WGS sequence"/>
</dbReference>
<name>A0AAV4MS17_CAEEX</name>
<organism evidence="1 2">
    <name type="scientific">Caerostris extrusa</name>
    <name type="common">Bark spider</name>
    <name type="synonym">Caerostris bankana</name>
    <dbReference type="NCBI Taxonomy" id="172846"/>
    <lineage>
        <taxon>Eukaryota</taxon>
        <taxon>Metazoa</taxon>
        <taxon>Ecdysozoa</taxon>
        <taxon>Arthropoda</taxon>
        <taxon>Chelicerata</taxon>
        <taxon>Arachnida</taxon>
        <taxon>Araneae</taxon>
        <taxon>Araneomorphae</taxon>
        <taxon>Entelegynae</taxon>
        <taxon>Araneoidea</taxon>
        <taxon>Araneidae</taxon>
        <taxon>Caerostris</taxon>
    </lineage>
</organism>
<dbReference type="AlphaFoldDB" id="A0AAV4MS17"/>